<dbReference type="Pfam" id="PF04403">
    <property type="entry name" value="PqiA"/>
    <property type="match status" value="2"/>
</dbReference>
<keyword evidence="6 8" id="KW-1133">Transmembrane helix</keyword>
<keyword evidence="7 8" id="KW-0472">Membrane</keyword>
<evidence type="ECO:0000256" key="3">
    <source>
        <dbReference type="ARBA" id="ARBA00022475"/>
    </source>
</evidence>
<protein>
    <submittedName>
        <fullName evidence="9">Paraquat-inducible protein A</fullName>
    </submittedName>
</protein>
<feature type="transmembrane region" description="Helical" evidence="8">
    <location>
        <begin position="351"/>
        <end position="371"/>
    </location>
</feature>
<evidence type="ECO:0000313" key="9">
    <source>
        <dbReference type="EMBL" id="CAA9231008.1"/>
    </source>
</evidence>
<dbReference type="InterPro" id="IPR005219">
    <property type="entry name" value="PqiA-like_proteobact"/>
</dbReference>
<keyword evidence="3" id="KW-1003">Cell membrane</keyword>
<accession>A0A6J4HRU0</accession>
<keyword evidence="5 8" id="KW-0812">Transmembrane</keyword>
<evidence type="ECO:0000256" key="5">
    <source>
        <dbReference type="ARBA" id="ARBA00022692"/>
    </source>
</evidence>
<proteinExistence type="inferred from homology"/>
<dbReference type="PANTHER" id="PTHR30462:SF3">
    <property type="entry name" value="INTERMEMBRANE TRANSPORT PROTEIN PQIA"/>
    <property type="match status" value="1"/>
</dbReference>
<feature type="transmembrane region" description="Helical" evidence="8">
    <location>
        <begin position="301"/>
        <end position="330"/>
    </location>
</feature>
<organism evidence="9">
    <name type="scientific">uncultured Craurococcus sp</name>
    <dbReference type="NCBI Taxonomy" id="1135998"/>
    <lineage>
        <taxon>Bacteria</taxon>
        <taxon>Pseudomonadati</taxon>
        <taxon>Pseudomonadota</taxon>
        <taxon>Alphaproteobacteria</taxon>
        <taxon>Acetobacterales</taxon>
        <taxon>Acetobacteraceae</taxon>
        <taxon>Craurococcus</taxon>
        <taxon>environmental samples</taxon>
    </lineage>
</organism>
<dbReference type="NCBIfam" id="TIGR00155">
    <property type="entry name" value="pqiA_fam"/>
    <property type="match status" value="1"/>
</dbReference>
<dbReference type="PANTHER" id="PTHR30462">
    <property type="entry name" value="INTERMEMBRANE TRANSPORT PROTEIN PQIB-RELATED"/>
    <property type="match status" value="1"/>
</dbReference>
<reference evidence="9" key="1">
    <citation type="submission" date="2020-02" db="EMBL/GenBank/DDBJ databases">
        <authorList>
            <person name="Meier V. D."/>
        </authorList>
    </citation>
    <scope>NUCLEOTIDE SEQUENCE</scope>
    <source>
        <strain evidence="9">AVDCRST_MAG27</strain>
    </source>
</reference>
<evidence type="ECO:0000256" key="7">
    <source>
        <dbReference type="ARBA" id="ARBA00023136"/>
    </source>
</evidence>
<gene>
    <name evidence="9" type="ORF">AVDCRST_MAG27-963</name>
</gene>
<evidence type="ECO:0000256" key="8">
    <source>
        <dbReference type="SAM" id="Phobius"/>
    </source>
</evidence>
<evidence type="ECO:0000256" key="1">
    <source>
        <dbReference type="ARBA" id="ARBA00004429"/>
    </source>
</evidence>
<feature type="transmembrane region" description="Helical" evidence="8">
    <location>
        <begin position="256"/>
        <end position="276"/>
    </location>
</feature>
<evidence type="ECO:0000256" key="6">
    <source>
        <dbReference type="ARBA" id="ARBA00022989"/>
    </source>
</evidence>
<dbReference type="InterPro" id="IPR007498">
    <property type="entry name" value="PqiA-like"/>
</dbReference>
<name>A0A6J4HRU0_9PROT</name>
<feature type="transmembrane region" description="Helical" evidence="8">
    <location>
        <begin position="78"/>
        <end position="105"/>
    </location>
</feature>
<dbReference type="InterPro" id="IPR051800">
    <property type="entry name" value="PqiA-PqiB_transport"/>
</dbReference>
<dbReference type="AlphaFoldDB" id="A0A6J4HRU0"/>
<evidence type="ECO:0000256" key="2">
    <source>
        <dbReference type="ARBA" id="ARBA00007555"/>
    </source>
</evidence>
<sequence length="414" mass="44700">MVRIGPLSRGEEARCPRCETVLRRHAEPSLEVPLALCIAGMVLYAVTMTMPFIGMQLLGQVRSSHVETGAFAFLQDGYGMLTVLVLLTLVAVPLMRLLLLLTVLVGLRTREAPRWLYLPFRWHERIGQWAMLEVFLFGVLVSYTRLADLAQVEIGPAAYGLAALALAQVALNARLDADQVWEALEARGAVAQNARGAVVAQKARGAMTAPERGAPGGLGLIGCDCCRAVVPARAGDGCLRCDAPLRMRKPNSVARSWALILAAVVLYIPANAYPVMEVVTFGRGGPHTILGGAWEFVEAGFWPLALVVFLASVAVPLLKLIGLAIMLLGIHRRSETGLIGKTRLYRVVEAIGRWSMIDIFVVSVLIALVRFGSVASINAGLGAAFFAGVVVLTILAAEAFDPRLMWDAAEERRR</sequence>
<evidence type="ECO:0000256" key="4">
    <source>
        <dbReference type="ARBA" id="ARBA00022519"/>
    </source>
</evidence>
<dbReference type="EMBL" id="CADCTD010000040">
    <property type="protein sequence ID" value="CAA9231008.1"/>
    <property type="molecule type" value="Genomic_DNA"/>
</dbReference>
<comment type="similarity">
    <text evidence="2">Belongs to the PqiA family.</text>
</comment>
<keyword evidence="4" id="KW-0997">Cell inner membrane</keyword>
<comment type="subcellular location">
    <subcellularLocation>
        <location evidence="1">Cell inner membrane</location>
        <topology evidence="1">Multi-pass membrane protein</topology>
    </subcellularLocation>
</comment>
<feature type="transmembrane region" description="Helical" evidence="8">
    <location>
        <begin position="32"/>
        <end position="58"/>
    </location>
</feature>
<dbReference type="GO" id="GO:0005886">
    <property type="term" value="C:plasma membrane"/>
    <property type="evidence" value="ECO:0007669"/>
    <property type="project" value="UniProtKB-SubCell"/>
</dbReference>
<feature type="transmembrane region" description="Helical" evidence="8">
    <location>
        <begin position="377"/>
        <end position="397"/>
    </location>
</feature>